<dbReference type="SUPFAM" id="SSF48403">
    <property type="entry name" value="Ankyrin repeat"/>
    <property type="match status" value="1"/>
</dbReference>
<sequence>MEQRLNILPKDIIQSLAMTLELPEILVLCRTSKRFNQLICDNKNFWINRVIQDFNVDIPKGKDIKFYKTYYRYISQLFKKEQNEVLIDAVTNGDLDLVKMVLYFGDDIVYSTIDYLIRIAIKNGHLKVLKYLIKYVENVRKHIKDNDDMLNEAAYYGKLDIVKYLVEERRADIEKRIDESNSLALASQEGHMDMIKYMVDERGAKIEDVVLRSTIMGGSLNALKYFVEEKNIKIPSDINELLIELLDDMITTTHRTKKRIMFNDFVNSIRKNNIHIDFKILTKMLLLISDDTINENNDKKLNELDKKRFEVLKYIQKYLMKPFVEYDSGAHWDILKYI</sequence>
<dbReference type="PANTHER" id="PTHR44207:SF1">
    <property type="entry name" value="SURFACE ANTIGEN BSPA-LIKE"/>
    <property type="match status" value="1"/>
</dbReference>
<feature type="domain" description="F-box" evidence="2">
    <location>
        <begin position="2"/>
        <end position="49"/>
    </location>
</feature>
<protein>
    <submittedName>
        <fullName evidence="3">F-box domain and ankyrin repeat protein</fullName>
    </submittedName>
</protein>
<reference evidence="3" key="1">
    <citation type="journal article" date="2019" name="MBio">
        <title>Virus Genomes from Deep Sea Sediments Expand the Ocean Megavirome and Support Independent Origins of Viral Gigantism.</title>
        <authorList>
            <person name="Backstrom D."/>
            <person name="Yutin N."/>
            <person name="Jorgensen S.L."/>
            <person name="Dharamshi J."/>
            <person name="Homa F."/>
            <person name="Zaremba-Niedwiedzka K."/>
            <person name="Spang A."/>
            <person name="Wolf Y.I."/>
            <person name="Koonin E.V."/>
            <person name="Ettema T.J."/>
        </authorList>
    </citation>
    <scope>NUCLEOTIDE SEQUENCE</scope>
</reference>
<accession>A0A481Z7P1</accession>
<evidence type="ECO:0000259" key="2">
    <source>
        <dbReference type="PROSITE" id="PS50181"/>
    </source>
</evidence>
<dbReference type="SMART" id="SM00256">
    <property type="entry name" value="FBOX"/>
    <property type="match status" value="1"/>
</dbReference>
<dbReference type="InterPro" id="IPR001810">
    <property type="entry name" value="F-box_dom"/>
</dbReference>
<dbReference type="Gene3D" id="1.25.40.20">
    <property type="entry name" value="Ankyrin repeat-containing domain"/>
    <property type="match status" value="1"/>
</dbReference>
<dbReference type="PROSITE" id="PS50181">
    <property type="entry name" value="FBOX"/>
    <property type="match status" value="1"/>
</dbReference>
<dbReference type="InterPro" id="IPR036047">
    <property type="entry name" value="F-box-like_dom_sf"/>
</dbReference>
<keyword evidence="1" id="KW-0040">ANK repeat</keyword>
<dbReference type="Pfam" id="PF12796">
    <property type="entry name" value="Ank_2"/>
    <property type="match status" value="1"/>
</dbReference>
<name>A0A481Z7P1_9VIRU</name>
<dbReference type="PANTHER" id="PTHR44207">
    <property type="entry name" value="SURFACE ANTIGEN BSPA-LIKE-RELATED"/>
    <property type="match status" value="1"/>
</dbReference>
<dbReference type="InterPro" id="IPR002110">
    <property type="entry name" value="Ankyrin_rpt"/>
</dbReference>
<evidence type="ECO:0000256" key="1">
    <source>
        <dbReference type="ARBA" id="ARBA00023043"/>
    </source>
</evidence>
<organism evidence="3">
    <name type="scientific">Pithovirus LCPAC302</name>
    <dbReference type="NCBI Taxonomy" id="2506593"/>
    <lineage>
        <taxon>Viruses</taxon>
        <taxon>Pithoviruses</taxon>
    </lineage>
</organism>
<gene>
    <name evidence="3" type="ORF">LCPAC302_00220</name>
</gene>
<proteinExistence type="predicted"/>
<dbReference type="SUPFAM" id="SSF81383">
    <property type="entry name" value="F-box domain"/>
    <property type="match status" value="1"/>
</dbReference>
<evidence type="ECO:0000313" key="3">
    <source>
        <dbReference type="EMBL" id="QBK91402.1"/>
    </source>
</evidence>
<dbReference type="EMBL" id="MK500535">
    <property type="protein sequence ID" value="QBK91402.1"/>
    <property type="molecule type" value="Genomic_DNA"/>
</dbReference>
<dbReference type="SMART" id="SM00248">
    <property type="entry name" value="ANK"/>
    <property type="match status" value="4"/>
</dbReference>
<dbReference type="InterPro" id="IPR036770">
    <property type="entry name" value="Ankyrin_rpt-contain_sf"/>
</dbReference>